<keyword evidence="6" id="KW-1185">Reference proteome</keyword>
<evidence type="ECO:0000259" key="4">
    <source>
        <dbReference type="PROSITE" id="PS50949"/>
    </source>
</evidence>
<dbReference type="CDD" id="cd07377">
    <property type="entry name" value="WHTH_GntR"/>
    <property type="match status" value="1"/>
</dbReference>
<dbReference type="Gene3D" id="1.10.10.10">
    <property type="entry name" value="Winged helix-like DNA-binding domain superfamily/Winged helix DNA-binding domain"/>
    <property type="match status" value="1"/>
</dbReference>
<dbReference type="GO" id="GO:0003677">
    <property type="term" value="F:DNA binding"/>
    <property type="evidence" value="ECO:0007669"/>
    <property type="project" value="UniProtKB-KW"/>
</dbReference>
<dbReference type="PRINTS" id="PR00035">
    <property type="entry name" value="HTHGNTR"/>
</dbReference>
<dbReference type="STRING" id="29367.CLPUN_40100"/>
<keyword evidence="3" id="KW-0804">Transcription</keyword>
<dbReference type="SMART" id="SM00895">
    <property type="entry name" value="FCD"/>
    <property type="match status" value="1"/>
</dbReference>
<dbReference type="AlphaFoldDB" id="A0A1S8TA55"/>
<evidence type="ECO:0000256" key="1">
    <source>
        <dbReference type="ARBA" id="ARBA00023015"/>
    </source>
</evidence>
<protein>
    <submittedName>
        <fullName evidence="5">Putative L-lactate dehydrogenase operon regulatory protein</fullName>
    </submittedName>
</protein>
<keyword evidence="2" id="KW-0238">DNA-binding</keyword>
<proteinExistence type="predicted"/>
<dbReference type="EMBL" id="LZZM01000201">
    <property type="protein sequence ID" value="OOM74305.1"/>
    <property type="molecule type" value="Genomic_DNA"/>
</dbReference>
<dbReference type="InterPro" id="IPR008920">
    <property type="entry name" value="TF_FadR/GntR_C"/>
</dbReference>
<evidence type="ECO:0000256" key="3">
    <source>
        <dbReference type="ARBA" id="ARBA00023163"/>
    </source>
</evidence>
<dbReference type="GO" id="GO:0003700">
    <property type="term" value="F:DNA-binding transcription factor activity"/>
    <property type="evidence" value="ECO:0007669"/>
    <property type="project" value="InterPro"/>
</dbReference>
<comment type="caution">
    <text evidence="5">The sequence shown here is derived from an EMBL/GenBank/DDBJ whole genome shotgun (WGS) entry which is preliminary data.</text>
</comment>
<dbReference type="InterPro" id="IPR036388">
    <property type="entry name" value="WH-like_DNA-bd_sf"/>
</dbReference>
<dbReference type="PROSITE" id="PS50949">
    <property type="entry name" value="HTH_GNTR"/>
    <property type="match status" value="1"/>
</dbReference>
<sequence>MKVKPLLNRKLQFSKVDNYSIIIVDKILIIKDLVDNKVGVNIGGNMSDFKDFDLNSINISTKSLGELTSERIIQLIVENNWSIGDKLPNEYELANKLNVGRSTIREAIKALVSRNVLEIRRGAGTFISEKGGVADDPLGLTFIKDKFKLALDLLEVRFMIEPSIASIAAIKATEEEINKISILCDEIDDLILKNELYLEKDIEFHTAIAKSSKNLVIGNLIPIINSSIAIFIDITNQKLRKETMDTHREILNAIREHDSNGARDAMFLHLVYNRRNIKAVIQNEKNN</sequence>
<evidence type="ECO:0000313" key="5">
    <source>
        <dbReference type="EMBL" id="OOM74305.1"/>
    </source>
</evidence>
<dbReference type="Proteomes" id="UP000190890">
    <property type="component" value="Unassembled WGS sequence"/>
</dbReference>
<dbReference type="Pfam" id="PF07729">
    <property type="entry name" value="FCD"/>
    <property type="match status" value="1"/>
</dbReference>
<dbReference type="Gene3D" id="1.20.120.530">
    <property type="entry name" value="GntR ligand-binding domain-like"/>
    <property type="match status" value="1"/>
</dbReference>
<gene>
    <name evidence="5" type="primary">lldR_2</name>
    <name evidence="5" type="ORF">CLPUN_40100</name>
</gene>
<reference evidence="5 6" key="1">
    <citation type="submission" date="2016-05" db="EMBL/GenBank/DDBJ databases">
        <title>Microbial solvent formation.</title>
        <authorList>
            <person name="Poehlein A."/>
            <person name="Montoya Solano J.D."/>
            <person name="Flitsch S."/>
            <person name="Krabben P."/>
            <person name="Duerre P."/>
            <person name="Daniel R."/>
        </authorList>
    </citation>
    <scope>NUCLEOTIDE SEQUENCE [LARGE SCALE GENOMIC DNA]</scope>
    <source>
        <strain evidence="5 6">DSM 2619</strain>
    </source>
</reference>
<evidence type="ECO:0000256" key="2">
    <source>
        <dbReference type="ARBA" id="ARBA00023125"/>
    </source>
</evidence>
<name>A0A1S8TA55_9CLOT</name>
<dbReference type="Pfam" id="PF00392">
    <property type="entry name" value="GntR"/>
    <property type="match status" value="1"/>
</dbReference>
<dbReference type="InterPro" id="IPR036390">
    <property type="entry name" value="WH_DNA-bd_sf"/>
</dbReference>
<dbReference type="InterPro" id="IPR011711">
    <property type="entry name" value="GntR_C"/>
</dbReference>
<accession>A0A1S8TA55</accession>
<keyword evidence="1" id="KW-0805">Transcription regulation</keyword>
<evidence type="ECO:0000313" key="6">
    <source>
        <dbReference type="Proteomes" id="UP000190890"/>
    </source>
</evidence>
<dbReference type="InterPro" id="IPR000524">
    <property type="entry name" value="Tscrpt_reg_HTH_GntR"/>
</dbReference>
<dbReference type="PANTHER" id="PTHR43537">
    <property type="entry name" value="TRANSCRIPTIONAL REGULATOR, GNTR FAMILY"/>
    <property type="match status" value="1"/>
</dbReference>
<dbReference type="PANTHER" id="PTHR43537:SF5">
    <property type="entry name" value="UXU OPERON TRANSCRIPTIONAL REGULATOR"/>
    <property type="match status" value="1"/>
</dbReference>
<dbReference type="SUPFAM" id="SSF46785">
    <property type="entry name" value="Winged helix' DNA-binding domain"/>
    <property type="match status" value="1"/>
</dbReference>
<organism evidence="5 6">
    <name type="scientific">Clostridium puniceum</name>
    <dbReference type="NCBI Taxonomy" id="29367"/>
    <lineage>
        <taxon>Bacteria</taxon>
        <taxon>Bacillati</taxon>
        <taxon>Bacillota</taxon>
        <taxon>Clostridia</taxon>
        <taxon>Eubacteriales</taxon>
        <taxon>Clostridiaceae</taxon>
        <taxon>Clostridium</taxon>
    </lineage>
</organism>
<dbReference type="SMART" id="SM00345">
    <property type="entry name" value="HTH_GNTR"/>
    <property type="match status" value="1"/>
</dbReference>
<dbReference type="SUPFAM" id="SSF48008">
    <property type="entry name" value="GntR ligand-binding domain-like"/>
    <property type="match status" value="1"/>
</dbReference>
<feature type="domain" description="HTH gntR-type" evidence="4">
    <location>
        <begin position="62"/>
        <end position="130"/>
    </location>
</feature>